<dbReference type="OrthoDB" id="7066176at2"/>
<keyword evidence="3" id="KW-1185">Reference proteome</keyword>
<organism evidence="2 3">
    <name type="scientific">Mesorhizobium hawassense</name>
    <dbReference type="NCBI Taxonomy" id="1209954"/>
    <lineage>
        <taxon>Bacteria</taxon>
        <taxon>Pseudomonadati</taxon>
        <taxon>Pseudomonadota</taxon>
        <taxon>Alphaproteobacteria</taxon>
        <taxon>Hyphomicrobiales</taxon>
        <taxon>Phyllobacteriaceae</taxon>
        <taxon>Mesorhizobium</taxon>
    </lineage>
</organism>
<evidence type="ECO:0000313" key="2">
    <source>
        <dbReference type="EMBL" id="RAZ92427.1"/>
    </source>
</evidence>
<dbReference type="SUPFAM" id="SSF54909">
    <property type="entry name" value="Dimeric alpha+beta barrel"/>
    <property type="match status" value="1"/>
</dbReference>
<comment type="caution">
    <text evidence="2">The sequence shown here is derived from an EMBL/GenBank/DDBJ whole genome shotgun (WGS) entry which is preliminary data.</text>
</comment>
<evidence type="ECO:0000259" key="1">
    <source>
        <dbReference type="Pfam" id="PF03992"/>
    </source>
</evidence>
<dbReference type="Pfam" id="PF03992">
    <property type="entry name" value="ABM"/>
    <property type="match status" value="1"/>
</dbReference>
<gene>
    <name evidence="2" type="ORF">DPM33_00500</name>
</gene>
<dbReference type="InterPro" id="IPR007138">
    <property type="entry name" value="ABM_dom"/>
</dbReference>
<protein>
    <submittedName>
        <fullName evidence="2">DUF718 domain-containing protein</fullName>
    </submittedName>
</protein>
<feature type="domain" description="ABM" evidence="1">
    <location>
        <begin position="4"/>
        <end position="61"/>
    </location>
</feature>
<name>A0A330I5Z5_9HYPH</name>
<evidence type="ECO:0000313" key="3">
    <source>
        <dbReference type="Proteomes" id="UP000251558"/>
    </source>
</evidence>
<dbReference type="AlphaFoldDB" id="A0A330I5Z5"/>
<accession>A0A330I5Z5</accession>
<proteinExistence type="predicted"/>
<sequence length="99" mass="10744">MTAYNVVRFRTKPGKEQAFIDAHKKASLDVRGFRKAALIKTGDRSFCVVGEWIDMDSLAAARPQMIGLLDTMRDMLEDLGGDLGLTDPVSGTVVADIGT</sequence>
<dbReference type="Proteomes" id="UP000251558">
    <property type="component" value="Unassembled WGS sequence"/>
</dbReference>
<dbReference type="InterPro" id="IPR011008">
    <property type="entry name" value="Dimeric_a/b-barrel"/>
</dbReference>
<reference evidence="2 3" key="2">
    <citation type="submission" date="2018-07" db="EMBL/GenBank/DDBJ databases">
        <title>Diversity of Mesorhizobium strains in Brazil.</title>
        <authorList>
            <person name="Helene L.C.F."/>
            <person name="Dall'Agnol R."/>
            <person name="Delamuta J.R.M."/>
            <person name="Hungria M."/>
        </authorList>
    </citation>
    <scope>NUCLEOTIDE SEQUENCE [LARGE SCALE GENOMIC DNA]</scope>
    <source>
        <strain evidence="2 3">AC99b</strain>
    </source>
</reference>
<dbReference type="RefSeq" id="WP_112094953.1">
    <property type="nucleotide sequence ID" value="NZ_QMBP01000001.1"/>
</dbReference>
<dbReference type="EMBL" id="QMBP01000001">
    <property type="protein sequence ID" value="RAZ92427.1"/>
    <property type="molecule type" value="Genomic_DNA"/>
</dbReference>
<reference evidence="3" key="1">
    <citation type="submission" date="2018-06" db="EMBL/GenBank/DDBJ databases">
        <authorList>
            <person name="Helene L.C."/>
            <person name="Dall'Agnol R."/>
            <person name="Delamuta J.R."/>
            <person name="Hungria M."/>
        </authorList>
    </citation>
    <scope>NUCLEOTIDE SEQUENCE [LARGE SCALE GENOMIC DNA]</scope>
    <source>
        <strain evidence="3">AC99b</strain>
    </source>
</reference>